<dbReference type="AlphaFoldDB" id="A0A3M0C6R9"/>
<dbReference type="PROSITE" id="PS00166">
    <property type="entry name" value="ENOYL_COA_HYDRATASE"/>
    <property type="match status" value="1"/>
</dbReference>
<dbReference type="Gene3D" id="3.90.226.10">
    <property type="entry name" value="2-enoyl-CoA Hydratase, Chain A, domain 1"/>
    <property type="match status" value="1"/>
</dbReference>
<dbReference type="EMBL" id="REFR01000014">
    <property type="protein sequence ID" value="RMB02779.1"/>
    <property type="molecule type" value="Genomic_DNA"/>
</dbReference>
<sequence>MTATQTAAPKPHTETGPQHGAGAAYTTLVIDRDGPVATVRLNRPDALNAMNRAFFAELPAAFRALGADTSVRAIVLVGEGRHFTAGLDLKDTSNVIGDRDGDAGRVRERFLRHVKYLQASISAVEECPVPVIAAVHGACIGGGVDLVSACDIRLATTDAFFSIKEIDIGIVADIGTFPRILRLLPDGIVKELAYTGRKFPAGEAAARGFVNHVHETRDAVVAHARDIAADIAAKTPLAIAGIKNVLNYQRDHSVRDGLDYVAVWNSAMLMGEDLMKAATATMTKTSVDFADRLPDAD</sequence>
<evidence type="ECO:0000256" key="7">
    <source>
        <dbReference type="SAM" id="MobiDB-lite"/>
    </source>
</evidence>
<evidence type="ECO:0000256" key="1">
    <source>
        <dbReference type="ARBA" id="ARBA00005005"/>
    </source>
</evidence>
<dbReference type="FunFam" id="1.10.12.10:FF:000004">
    <property type="entry name" value="Delta3,5-delta2,4-dienoyl-CoA isomerase"/>
    <property type="match status" value="1"/>
</dbReference>
<dbReference type="GO" id="GO:0016853">
    <property type="term" value="F:isomerase activity"/>
    <property type="evidence" value="ECO:0007669"/>
    <property type="project" value="UniProtKB-KW"/>
</dbReference>
<dbReference type="PANTHER" id="PTHR43149">
    <property type="entry name" value="ENOYL-COA HYDRATASE"/>
    <property type="match status" value="1"/>
</dbReference>
<comment type="similarity">
    <text evidence="2 6">Belongs to the enoyl-CoA hydratase/isomerase family.</text>
</comment>
<dbReference type="Proteomes" id="UP000271227">
    <property type="component" value="Unassembled WGS sequence"/>
</dbReference>
<dbReference type="OrthoDB" id="9802898at2"/>
<dbReference type="InParanoid" id="A0A3M0C6R9"/>
<evidence type="ECO:0000256" key="4">
    <source>
        <dbReference type="ARBA" id="ARBA00023098"/>
    </source>
</evidence>
<dbReference type="RefSeq" id="WP_121939776.1">
    <property type="nucleotide sequence ID" value="NZ_REFR01000014.1"/>
</dbReference>
<reference evidence="8 9" key="1">
    <citation type="submission" date="2018-10" db="EMBL/GenBank/DDBJ databases">
        <title>Genomic Encyclopedia of Archaeal and Bacterial Type Strains, Phase II (KMG-II): from individual species to whole genera.</title>
        <authorList>
            <person name="Goeker M."/>
        </authorList>
    </citation>
    <scope>NUCLEOTIDE SEQUENCE [LARGE SCALE GENOMIC DNA]</scope>
    <source>
        <strain evidence="8 9">DSM 25217</strain>
    </source>
</reference>
<dbReference type="NCBIfam" id="NF004794">
    <property type="entry name" value="PRK06142.1"/>
    <property type="match status" value="1"/>
</dbReference>
<organism evidence="8 9">
    <name type="scientific">Eilatimonas milleporae</name>
    <dbReference type="NCBI Taxonomy" id="911205"/>
    <lineage>
        <taxon>Bacteria</taxon>
        <taxon>Pseudomonadati</taxon>
        <taxon>Pseudomonadota</taxon>
        <taxon>Alphaproteobacteria</taxon>
        <taxon>Kordiimonadales</taxon>
        <taxon>Kordiimonadaceae</taxon>
        <taxon>Eilatimonas</taxon>
    </lineage>
</organism>
<evidence type="ECO:0000256" key="2">
    <source>
        <dbReference type="ARBA" id="ARBA00005254"/>
    </source>
</evidence>
<comment type="caution">
    <text evidence="8">The sequence shown here is derived from an EMBL/GenBank/DDBJ whole genome shotgun (WGS) entry which is preliminary data.</text>
</comment>
<keyword evidence="9" id="KW-1185">Reference proteome</keyword>
<dbReference type="UniPathway" id="UPA00659"/>
<evidence type="ECO:0000256" key="3">
    <source>
        <dbReference type="ARBA" id="ARBA00022832"/>
    </source>
</evidence>
<evidence type="ECO:0000256" key="5">
    <source>
        <dbReference type="ARBA" id="ARBA00023235"/>
    </source>
</evidence>
<dbReference type="Pfam" id="PF00378">
    <property type="entry name" value="ECH_1"/>
    <property type="match status" value="1"/>
</dbReference>
<feature type="region of interest" description="Disordered" evidence="7">
    <location>
        <begin position="1"/>
        <end position="22"/>
    </location>
</feature>
<accession>A0A3M0C6R9</accession>
<dbReference type="InterPro" id="IPR001753">
    <property type="entry name" value="Enoyl-CoA_hydra/iso"/>
</dbReference>
<evidence type="ECO:0000256" key="6">
    <source>
        <dbReference type="RuleBase" id="RU003707"/>
    </source>
</evidence>
<dbReference type="Gene3D" id="1.10.12.10">
    <property type="entry name" value="Lyase 2-enoyl-coa Hydratase, Chain A, domain 2"/>
    <property type="match status" value="1"/>
</dbReference>
<dbReference type="CDD" id="cd06558">
    <property type="entry name" value="crotonase-like"/>
    <property type="match status" value="1"/>
</dbReference>
<proteinExistence type="inferred from homology"/>
<dbReference type="InterPro" id="IPR014748">
    <property type="entry name" value="Enoyl-CoA_hydra_C"/>
</dbReference>
<dbReference type="InterPro" id="IPR018376">
    <property type="entry name" value="Enoyl-CoA_hyd/isom_CS"/>
</dbReference>
<dbReference type="GO" id="GO:0006635">
    <property type="term" value="P:fatty acid beta-oxidation"/>
    <property type="evidence" value="ECO:0007669"/>
    <property type="project" value="UniProtKB-UniPathway"/>
</dbReference>
<keyword evidence="5" id="KW-0413">Isomerase</keyword>
<evidence type="ECO:0000313" key="9">
    <source>
        <dbReference type="Proteomes" id="UP000271227"/>
    </source>
</evidence>
<gene>
    <name evidence="8" type="ORF">BXY39_3131</name>
</gene>
<evidence type="ECO:0000313" key="8">
    <source>
        <dbReference type="EMBL" id="RMB02779.1"/>
    </source>
</evidence>
<dbReference type="InterPro" id="IPR045002">
    <property type="entry name" value="Ech1-like"/>
</dbReference>
<comment type="pathway">
    <text evidence="1">Lipid metabolism; fatty acid beta-oxidation.</text>
</comment>
<name>A0A3M0C6R9_9PROT</name>
<dbReference type="SUPFAM" id="SSF52096">
    <property type="entry name" value="ClpP/crotonase"/>
    <property type="match status" value="1"/>
</dbReference>
<protein>
    <submittedName>
        <fullName evidence="8">Enoyl-CoA hydratase</fullName>
    </submittedName>
</protein>
<keyword evidence="3" id="KW-0276">Fatty acid metabolism</keyword>
<dbReference type="InterPro" id="IPR029045">
    <property type="entry name" value="ClpP/crotonase-like_dom_sf"/>
</dbReference>
<keyword evidence="4" id="KW-0443">Lipid metabolism</keyword>